<dbReference type="Pfam" id="PF00512">
    <property type="entry name" value="HisKA"/>
    <property type="match status" value="1"/>
</dbReference>
<feature type="domain" description="Histidine kinase" evidence="7">
    <location>
        <begin position="431"/>
        <end position="654"/>
    </location>
</feature>
<dbReference type="AlphaFoldDB" id="A0A8T7LYI7"/>
<dbReference type="PANTHER" id="PTHR43065:SF42">
    <property type="entry name" value="TWO-COMPONENT SENSOR PPRA"/>
    <property type="match status" value="1"/>
</dbReference>
<dbReference type="EC" id="2.7.13.3" evidence="2"/>
<organism evidence="11 13">
    <name type="scientific">Candidatus Chlorohelix allophototropha</name>
    <dbReference type="NCBI Taxonomy" id="3003348"/>
    <lineage>
        <taxon>Bacteria</taxon>
        <taxon>Bacillati</taxon>
        <taxon>Chloroflexota</taxon>
        <taxon>Chloroflexia</taxon>
        <taxon>Candidatus Chloroheliales</taxon>
        <taxon>Candidatus Chloroheliaceae</taxon>
        <taxon>Candidatus Chlorohelix</taxon>
    </lineage>
</organism>
<dbReference type="SUPFAM" id="SSF47384">
    <property type="entry name" value="Homodimeric domain of signal transducing histidine kinase"/>
    <property type="match status" value="1"/>
</dbReference>
<evidence type="ECO:0000313" key="12">
    <source>
        <dbReference type="EMBL" id="WJW67857.1"/>
    </source>
</evidence>
<dbReference type="InterPro" id="IPR036097">
    <property type="entry name" value="HisK_dim/P_sf"/>
</dbReference>
<dbReference type="Gene3D" id="3.40.50.2300">
    <property type="match status" value="1"/>
</dbReference>
<dbReference type="RefSeq" id="WP_341469746.1">
    <property type="nucleotide sequence ID" value="NZ_CP128399.1"/>
</dbReference>
<dbReference type="SMART" id="SM00448">
    <property type="entry name" value="REC"/>
    <property type="match status" value="1"/>
</dbReference>
<evidence type="ECO:0000313" key="11">
    <source>
        <dbReference type="EMBL" id="NWJ45997.1"/>
    </source>
</evidence>
<dbReference type="NCBIfam" id="TIGR00229">
    <property type="entry name" value="sensory_box"/>
    <property type="match status" value="2"/>
</dbReference>
<dbReference type="SUPFAM" id="SSF55874">
    <property type="entry name" value="ATPase domain of HSP90 chaperone/DNA topoisomerase II/histidine kinase"/>
    <property type="match status" value="1"/>
</dbReference>
<evidence type="ECO:0000256" key="6">
    <source>
        <dbReference type="PROSITE-ProRule" id="PRU00169"/>
    </source>
</evidence>
<dbReference type="CDD" id="cd00082">
    <property type="entry name" value="HisKA"/>
    <property type="match status" value="1"/>
</dbReference>
<name>A0A8T7LYI7_9CHLR</name>
<dbReference type="PROSITE" id="PS50109">
    <property type="entry name" value="HIS_KIN"/>
    <property type="match status" value="1"/>
</dbReference>
<dbReference type="Gene3D" id="1.10.287.130">
    <property type="match status" value="1"/>
</dbReference>
<accession>A0A8T7LYI7</accession>
<dbReference type="Pfam" id="PF08448">
    <property type="entry name" value="PAS_4"/>
    <property type="match status" value="1"/>
</dbReference>
<dbReference type="CDD" id="cd00130">
    <property type="entry name" value="PAS"/>
    <property type="match status" value="2"/>
</dbReference>
<evidence type="ECO:0000256" key="5">
    <source>
        <dbReference type="ARBA" id="ARBA00023012"/>
    </source>
</evidence>
<dbReference type="GO" id="GO:0000155">
    <property type="term" value="F:phosphorelay sensor kinase activity"/>
    <property type="evidence" value="ECO:0007669"/>
    <property type="project" value="InterPro"/>
</dbReference>
<dbReference type="PRINTS" id="PR00344">
    <property type="entry name" value="BCTRLSENSOR"/>
</dbReference>
<keyword evidence="5" id="KW-0902">Two-component regulatory system</keyword>
<evidence type="ECO:0000256" key="1">
    <source>
        <dbReference type="ARBA" id="ARBA00000085"/>
    </source>
</evidence>
<dbReference type="InterPro" id="IPR003594">
    <property type="entry name" value="HATPase_dom"/>
</dbReference>
<proteinExistence type="predicted"/>
<evidence type="ECO:0000259" key="9">
    <source>
        <dbReference type="PROSITE" id="PS50112"/>
    </source>
</evidence>
<comment type="catalytic activity">
    <reaction evidence="1">
        <text>ATP + protein L-histidine = ADP + protein N-phospho-L-histidine.</text>
        <dbReference type="EC" id="2.7.13.3"/>
    </reaction>
</comment>
<dbReference type="InterPro" id="IPR005467">
    <property type="entry name" value="His_kinase_dom"/>
</dbReference>
<feature type="domain" description="Response regulatory" evidence="8">
    <location>
        <begin position="676"/>
        <end position="791"/>
    </location>
</feature>
<dbReference type="PROSITE" id="PS50113">
    <property type="entry name" value="PAC"/>
    <property type="match status" value="2"/>
</dbReference>
<protein>
    <recommendedName>
        <fullName evidence="2">histidine kinase</fullName>
        <ecNumber evidence="2">2.7.13.3</ecNumber>
    </recommendedName>
</protein>
<keyword evidence="14" id="KW-1185">Reference proteome</keyword>
<evidence type="ECO:0000259" key="8">
    <source>
        <dbReference type="PROSITE" id="PS50110"/>
    </source>
</evidence>
<dbReference type="Pfam" id="PF13426">
    <property type="entry name" value="PAS_9"/>
    <property type="match status" value="1"/>
</dbReference>
<evidence type="ECO:0000259" key="7">
    <source>
        <dbReference type="PROSITE" id="PS50109"/>
    </source>
</evidence>
<feature type="domain" description="PAS" evidence="9">
    <location>
        <begin position="161"/>
        <end position="229"/>
    </location>
</feature>
<dbReference type="InterPro" id="IPR004358">
    <property type="entry name" value="Sig_transdc_His_kin-like_C"/>
</dbReference>
<evidence type="ECO:0000256" key="3">
    <source>
        <dbReference type="ARBA" id="ARBA00022553"/>
    </source>
</evidence>
<feature type="domain" description="PAS" evidence="9">
    <location>
        <begin position="286"/>
        <end position="331"/>
    </location>
</feature>
<dbReference type="Proteomes" id="UP000521676">
    <property type="component" value="Unassembled WGS sequence"/>
</dbReference>
<dbReference type="InterPro" id="IPR000700">
    <property type="entry name" value="PAS-assoc_C"/>
</dbReference>
<reference evidence="11 13" key="1">
    <citation type="submission" date="2020-06" db="EMBL/GenBank/DDBJ databases">
        <title>Anoxygenic phototrophic Chloroflexota member uses a Type I reaction center.</title>
        <authorList>
            <person name="Tsuji J.M."/>
            <person name="Shaw N.A."/>
            <person name="Nagashima S."/>
            <person name="Venkiteswaran J."/>
            <person name="Schiff S.L."/>
            <person name="Hanada S."/>
            <person name="Tank M."/>
            <person name="Neufeld J.D."/>
        </authorList>
    </citation>
    <scope>NUCLEOTIDE SEQUENCE [LARGE SCALE GENOMIC DNA]</scope>
    <source>
        <strain evidence="11">L227-S17</strain>
    </source>
</reference>
<keyword evidence="4" id="KW-0808">Transferase</keyword>
<dbReference type="InterPro" id="IPR036890">
    <property type="entry name" value="HATPase_C_sf"/>
</dbReference>
<reference evidence="12" key="2">
    <citation type="journal article" date="2024" name="Nature">
        <title>Anoxygenic phototroph of the Chloroflexota uses a type I reaction centre.</title>
        <authorList>
            <person name="Tsuji J.M."/>
            <person name="Shaw N.A."/>
            <person name="Nagashima S."/>
            <person name="Venkiteswaran J.J."/>
            <person name="Schiff S.L."/>
            <person name="Watanabe T."/>
            <person name="Fukui M."/>
            <person name="Hanada S."/>
            <person name="Tank M."/>
            <person name="Neufeld J.D."/>
        </authorList>
    </citation>
    <scope>NUCLEOTIDE SEQUENCE</scope>
    <source>
        <strain evidence="12">L227-S17</strain>
    </source>
</reference>
<dbReference type="Gene3D" id="3.30.565.10">
    <property type="entry name" value="Histidine kinase-like ATPase, C-terminal domain"/>
    <property type="match status" value="1"/>
</dbReference>
<evidence type="ECO:0000256" key="4">
    <source>
        <dbReference type="ARBA" id="ARBA00022777"/>
    </source>
</evidence>
<dbReference type="InterPro" id="IPR013656">
    <property type="entry name" value="PAS_4"/>
</dbReference>
<keyword evidence="4" id="KW-0418">Kinase</keyword>
<evidence type="ECO:0000313" key="14">
    <source>
        <dbReference type="Proteomes" id="UP001431572"/>
    </source>
</evidence>
<dbReference type="SUPFAM" id="SSF55785">
    <property type="entry name" value="PYP-like sensor domain (PAS domain)"/>
    <property type="match status" value="3"/>
</dbReference>
<dbReference type="InterPro" id="IPR035965">
    <property type="entry name" value="PAS-like_dom_sf"/>
</dbReference>
<evidence type="ECO:0000313" key="13">
    <source>
        <dbReference type="Proteomes" id="UP000521676"/>
    </source>
</evidence>
<dbReference type="InterPro" id="IPR001789">
    <property type="entry name" value="Sig_transdc_resp-reg_receiver"/>
</dbReference>
<dbReference type="SMART" id="SM00387">
    <property type="entry name" value="HATPase_c"/>
    <property type="match status" value="1"/>
</dbReference>
<dbReference type="SMART" id="SM00091">
    <property type="entry name" value="PAS"/>
    <property type="match status" value="3"/>
</dbReference>
<dbReference type="SUPFAM" id="SSF52172">
    <property type="entry name" value="CheY-like"/>
    <property type="match status" value="1"/>
</dbReference>
<keyword evidence="3 6" id="KW-0597">Phosphoprotein</keyword>
<feature type="domain" description="PAC" evidence="10">
    <location>
        <begin position="355"/>
        <end position="411"/>
    </location>
</feature>
<dbReference type="Pfam" id="PF00072">
    <property type="entry name" value="Response_reg"/>
    <property type="match status" value="1"/>
</dbReference>
<dbReference type="PANTHER" id="PTHR43065">
    <property type="entry name" value="SENSOR HISTIDINE KINASE"/>
    <property type="match status" value="1"/>
</dbReference>
<feature type="modified residue" description="4-aspartylphosphate" evidence="6">
    <location>
        <position position="727"/>
    </location>
</feature>
<dbReference type="SMART" id="SM00388">
    <property type="entry name" value="HisKA"/>
    <property type="match status" value="1"/>
</dbReference>
<dbReference type="Gene3D" id="3.30.450.20">
    <property type="entry name" value="PAS domain"/>
    <property type="match status" value="3"/>
</dbReference>
<dbReference type="Proteomes" id="UP001431572">
    <property type="component" value="Chromosome 1"/>
</dbReference>
<feature type="domain" description="PAC" evidence="10">
    <location>
        <begin position="235"/>
        <end position="285"/>
    </location>
</feature>
<dbReference type="Pfam" id="PF02518">
    <property type="entry name" value="HATPase_c"/>
    <property type="match status" value="1"/>
</dbReference>
<sequence length="797" mass="90188">MNNPANSAYVTEQGQLKDSTLNSRLITPESPLPLTETGKQLASLALHQQRFNTAFFSLNSDWTLFYIDQQADSFFLKKSNQLVGKNIWEEYPDLAETAIFEEFHKAVETGAAVEFEWFYPLLNSWFQFQLYPSPERLSIYLHSISDPTLNYKHLAEAFLQSEYRFAKIFEASPIAMAISTVADGRYREVNESVLKMLGCTREEMIGRTSVELGLWFEQSDRERMLKVMQAQGFVSELDLKIQTPKGEILHCLAYAEILELNGEKYLLTMLHNITKRKQGEEALRQSNTRFKALVENSPDFIVRHDKELKVLYANPAASQLYGASAESLLGKPSDELGIDRNIFQPWQDFALKVIETGQEQALDYEITIYGQVFYLQTRIVPEYNVEGQLVSLLSITRDFTSLKQTQNELIRHKEQLFHSQKMEMVGRLAGGVAHDFNNLLTIIQSYAEIIENGLQVSDPLLESAQEIKRAGQKAATLTSQLLALGRRQVLQPQVLNLNNSVLDIEKMLRRVIGENVELVCELTPYVSAILADPVQIEQIIINLAVNARDAMPVGGTFKLKTSNIQLDEEQQYYYQTVKPGQYVLLEVSDTGFGMDSETLSHIFEPFFTTKELGKGTGLGLSTVYGIVQQSQGYISVYSEPGWGSIFKIYLPKLEGIPTPLVVAQPTISLATKGYETILLVEDEKLIRKLAGTLLRKNGYTVLEAENGFDALEKYRLYEDKIHLLLSDMIMPRMGGGELSLELVKYSPDLKILFMSGYSADLVCNEGLFPQADFIQKPFSSIDLVRKVRLMLDRETGI</sequence>
<dbReference type="InterPro" id="IPR000014">
    <property type="entry name" value="PAS"/>
</dbReference>
<gene>
    <name evidence="11" type="ORF">HXX08_08980</name>
    <name evidence="12" type="ORF">OZ401_001140</name>
</gene>
<dbReference type="PROSITE" id="PS50110">
    <property type="entry name" value="RESPONSE_REGULATORY"/>
    <property type="match status" value="1"/>
</dbReference>
<dbReference type="EMBL" id="CP128399">
    <property type="protein sequence ID" value="WJW67857.1"/>
    <property type="molecule type" value="Genomic_DNA"/>
</dbReference>
<dbReference type="InterPro" id="IPR011006">
    <property type="entry name" value="CheY-like_superfamily"/>
</dbReference>
<evidence type="ECO:0000256" key="2">
    <source>
        <dbReference type="ARBA" id="ARBA00012438"/>
    </source>
</evidence>
<dbReference type="EMBL" id="JACATZ010000001">
    <property type="protein sequence ID" value="NWJ45997.1"/>
    <property type="molecule type" value="Genomic_DNA"/>
</dbReference>
<evidence type="ECO:0000259" key="10">
    <source>
        <dbReference type="PROSITE" id="PS50113"/>
    </source>
</evidence>
<dbReference type="PROSITE" id="PS50112">
    <property type="entry name" value="PAS"/>
    <property type="match status" value="2"/>
</dbReference>
<dbReference type="InterPro" id="IPR003661">
    <property type="entry name" value="HisK_dim/P_dom"/>
</dbReference>